<comment type="caution">
    <text evidence="1">The sequence shown here is derived from an EMBL/GenBank/DDBJ whole genome shotgun (WGS) entry which is preliminary data.</text>
</comment>
<protein>
    <submittedName>
        <fullName evidence="1">Uncharacterized protein</fullName>
    </submittedName>
</protein>
<evidence type="ECO:0000313" key="2">
    <source>
        <dbReference type="Proteomes" id="UP000028582"/>
    </source>
</evidence>
<dbReference type="AlphaFoldDB" id="A0A080ZBY4"/>
<gene>
    <name evidence="1" type="ORF">F444_18277</name>
</gene>
<accession>A0A080ZBY4</accession>
<evidence type="ECO:0000313" key="1">
    <source>
        <dbReference type="EMBL" id="ETO64145.1"/>
    </source>
</evidence>
<proteinExistence type="predicted"/>
<reference evidence="1 2" key="1">
    <citation type="submission" date="2013-11" db="EMBL/GenBank/DDBJ databases">
        <title>The Genome Sequence of Phytophthora parasitica P1976.</title>
        <authorList>
            <consortium name="The Broad Institute Genomics Platform"/>
            <person name="Russ C."/>
            <person name="Tyler B."/>
            <person name="Panabieres F."/>
            <person name="Shan W."/>
            <person name="Tripathy S."/>
            <person name="Grunwald N."/>
            <person name="Machado M."/>
            <person name="Johnson C.S."/>
            <person name="Walker B."/>
            <person name="Young S."/>
            <person name="Zeng Q."/>
            <person name="Gargeya S."/>
            <person name="Fitzgerald M."/>
            <person name="Haas B."/>
            <person name="Abouelleil A."/>
            <person name="Allen A.W."/>
            <person name="Alvarado L."/>
            <person name="Arachchi H.M."/>
            <person name="Berlin A.M."/>
            <person name="Chapman S.B."/>
            <person name="Gainer-Dewar J."/>
            <person name="Goldberg J."/>
            <person name="Griggs A."/>
            <person name="Gujja S."/>
            <person name="Hansen M."/>
            <person name="Howarth C."/>
            <person name="Imamovic A."/>
            <person name="Ireland A."/>
            <person name="Larimer J."/>
            <person name="McCowan C."/>
            <person name="Murphy C."/>
            <person name="Pearson M."/>
            <person name="Poon T.W."/>
            <person name="Priest M."/>
            <person name="Roberts A."/>
            <person name="Saif S."/>
            <person name="Shea T."/>
            <person name="Sisk P."/>
            <person name="Sykes S."/>
            <person name="Wortman J."/>
            <person name="Nusbaum C."/>
            <person name="Birren B."/>
        </authorList>
    </citation>
    <scope>NUCLEOTIDE SEQUENCE [LARGE SCALE GENOMIC DNA]</scope>
    <source>
        <strain evidence="1 2">P1976</strain>
    </source>
</reference>
<name>A0A080ZBY4_PHYNI</name>
<dbReference type="EMBL" id="ANJA01003325">
    <property type="protein sequence ID" value="ETO64145.1"/>
    <property type="molecule type" value="Genomic_DNA"/>
</dbReference>
<sequence length="35" mass="3801">KTTRTCGMNAANRKKLGPTAKLGRIVRTITADSIR</sequence>
<organism evidence="1 2">
    <name type="scientific">Phytophthora nicotianae P1976</name>
    <dbReference type="NCBI Taxonomy" id="1317066"/>
    <lineage>
        <taxon>Eukaryota</taxon>
        <taxon>Sar</taxon>
        <taxon>Stramenopiles</taxon>
        <taxon>Oomycota</taxon>
        <taxon>Peronosporomycetes</taxon>
        <taxon>Peronosporales</taxon>
        <taxon>Peronosporaceae</taxon>
        <taxon>Phytophthora</taxon>
    </lineage>
</organism>
<dbReference type="Proteomes" id="UP000028582">
    <property type="component" value="Unassembled WGS sequence"/>
</dbReference>
<feature type="non-terminal residue" evidence="1">
    <location>
        <position position="1"/>
    </location>
</feature>